<organism evidence="7 8">
    <name type="scientific">Xylanibacillus composti</name>
    <dbReference type="NCBI Taxonomy" id="1572762"/>
    <lineage>
        <taxon>Bacteria</taxon>
        <taxon>Bacillati</taxon>
        <taxon>Bacillota</taxon>
        <taxon>Bacilli</taxon>
        <taxon>Bacillales</taxon>
        <taxon>Paenibacillaceae</taxon>
        <taxon>Xylanibacillus</taxon>
    </lineage>
</organism>
<dbReference type="EMBL" id="BOVK01000005">
    <property type="protein sequence ID" value="GIQ67502.1"/>
    <property type="molecule type" value="Genomic_DNA"/>
</dbReference>
<evidence type="ECO:0000256" key="1">
    <source>
        <dbReference type="ARBA" id="ARBA00004651"/>
    </source>
</evidence>
<keyword evidence="4" id="KW-1133">Transmembrane helix</keyword>
<dbReference type="InterPro" id="IPR019264">
    <property type="entry name" value="DUF2179"/>
</dbReference>
<keyword evidence="8" id="KW-1185">Reference proteome</keyword>
<keyword evidence="3" id="KW-0812">Transmembrane</keyword>
<evidence type="ECO:0000256" key="2">
    <source>
        <dbReference type="ARBA" id="ARBA00022475"/>
    </source>
</evidence>
<reference evidence="7" key="1">
    <citation type="submission" date="2021-04" db="EMBL/GenBank/DDBJ databases">
        <title>Draft genome sequence of Xylanibacillus composti strain K13.</title>
        <authorList>
            <person name="Uke A."/>
            <person name="Chhe C."/>
            <person name="Baramee S."/>
            <person name="Kosugi A."/>
        </authorList>
    </citation>
    <scope>NUCLEOTIDE SEQUENCE</scope>
    <source>
        <strain evidence="7">K13</strain>
    </source>
</reference>
<sequence length="83" mass="9703">MTVLVKRSNERRLTKKIQEHSPKAFIISYKPRYFRGGLLDKTHFTLIPVTPTLRLHLKRAGQIGRIHAPRSPLLKDVRLLHLQ</sequence>
<proteinExistence type="predicted"/>
<keyword evidence="2" id="KW-1003">Cell membrane</keyword>
<dbReference type="RefSeq" id="WP_373314294.1">
    <property type="nucleotide sequence ID" value="NZ_BOVK01000005.1"/>
</dbReference>
<gene>
    <name evidence="7" type="ORF">XYCOK13_03260</name>
</gene>
<evidence type="ECO:0000256" key="4">
    <source>
        <dbReference type="ARBA" id="ARBA00022989"/>
    </source>
</evidence>
<evidence type="ECO:0000313" key="7">
    <source>
        <dbReference type="EMBL" id="GIQ67502.1"/>
    </source>
</evidence>
<dbReference type="Pfam" id="PF10035">
    <property type="entry name" value="DUF2179"/>
    <property type="match status" value="1"/>
</dbReference>
<comment type="caution">
    <text evidence="7">The sequence shown here is derived from an EMBL/GenBank/DDBJ whole genome shotgun (WGS) entry which is preliminary data.</text>
</comment>
<accession>A0A8J4GYF1</accession>
<protein>
    <recommendedName>
        <fullName evidence="6">DUF2179 domain-containing protein</fullName>
    </recommendedName>
</protein>
<feature type="domain" description="DUF2179" evidence="6">
    <location>
        <begin position="2"/>
        <end position="36"/>
    </location>
</feature>
<evidence type="ECO:0000256" key="3">
    <source>
        <dbReference type="ARBA" id="ARBA00022692"/>
    </source>
</evidence>
<keyword evidence="5" id="KW-0472">Membrane</keyword>
<name>A0A8J4GYF1_9BACL</name>
<dbReference type="AlphaFoldDB" id="A0A8J4GYF1"/>
<dbReference type="Proteomes" id="UP000677918">
    <property type="component" value="Unassembled WGS sequence"/>
</dbReference>
<evidence type="ECO:0000259" key="6">
    <source>
        <dbReference type="Pfam" id="PF10035"/>
    </source>
</evidence>
<evidence type="ECO:0000256" key="5">
    <source>
        <dbReference type="ARBA" id="ARBA00023136"/>
    </source>
</evidence>
<evidence type="ECO:0000313" key="8">
    <source>
        <dbReference type="Proteomes" id="UP000677918"/>
    </source>
</evidence>
<dbReference type="GO" id="GO:0005886">
    <property type="term" value="C:plasma membrane"/>
    <property type="evidence" value="ECO:0007669"/>
    <property type="project" value="UniProtKB-SubCell"/>
</dbReference>
<comment type="subcellular location">
    <subcellularLocation>
        <location evidence="1">Cell membrane</location>
        <topology evidence="1">Multi-pass membrane protein</topology>
    </subcellularLocation>
</comment>